<sequence length="82" mass="9516">MMQRARFLCPLGGQPLIVLFNERKSKFSIEPAAHQNWNSMSTFWHHRLGEYWQNYAKFSLDNVRELLTLNGVDGASLDFEGV</sequence>
<evidence type="ECO:0000313" key="1">
    <source>
        <dbReference type="EMBL" id="AXQ68774.1"/>
    </source>
</evidence>
<dbReference type="Proteomes" id="UP000259026">
    <property type="component" value="Segment"/>
</dbReference>
<organism evidence="1 2">
    <name type="scientific">Caulobacter phage CcrPW</name>
    <dbReference type="NCBI Taxonomy" id="2283271"/>
    <lineage>
        <taxon>Viruses</taxon>
        <taxon>Duplodnaviria</taxon>
        <taxon>Heunggongvirae</taxon>
        <taxon>Uroviricota</taxon>
        <taxon>Caudoviricetes</taxon>
        <taxon>Jeanschmidtviridae</taxon>
        <taxon>Colossusvirus</taxon>
        <taxon>Colossusvirus PW</taxon>
    </lineage>
</organism>
<reference evidence="2" key="1">
    <citation type="submission" date="2018-07" db="EMBL/GenBank/DDBJ databases">
        <title>Giant CbK-like Caulobacter bacteriophages have genetically divergent genomes.</title>
        <authorList>
            <person name="Wilson K.M."/>
            <person name="Ely B."/>
        </authorList>
    </citation>
    <scope>NUCLEOTIDE SEQUENCE [LARGE SCALE GENOMIC DNA]</scope>
</reference>
<proteinExistence type="predicted"/>
<gene>
    <name evidence="1" type="ORF">CcrPW_gp235</name>
</gene>
<evidence type="ECO:0000313" key="2">
    <source>
        <dbReference type="Proteomes" id="UP000259026"/>
    </source>
</evidence>
<name>A0A385EA94_9CAUD</name>
<reference evidence="1 2" key="2">
    <citation type="submission" date="2018-09" db="EMBL/GenBank/DDBJ databases">
        <title>Giant CbK-like Caulobacter bacteriophages have genetically divergent genomes.</title>
        <authorList>
            <person name="Wilson K."/>
            <person name="Ely B."/>
        </authorList>
    </citation>
    <scope>NUCLEOTIDE SEQUENCE [LARGE SCALE GENOMIC DNA]</scope>
</reference>
<accession>A0A385EA94</accession>
<protein>
    <submittedName>
        <fullName evidence="1">Uncharacterized protein</fullName>
    </submittedName>
</protein>
<dbReference type="EMBL" id="MH588545">
    <property type="protein sequence ID" value="AXQ68774.1"/>
    <property type="molecule type" value="Genomic_DNA"/>
</dbReference>
<keyword evidence="2" id="KW-1185">Reference proteome</keyword>